<dbReference type="Ensembl" id="ENSNBRT00000013252.1">
    <property type="protein sequence ID" value="ENSNBRP00000012886.1"/>
    <property type="gene ID" value="ENSNBRG00000010029.1"/>
</dbReference>
<dbReference type="Proteomes" id="UP000261580">
    <property type="component" value="Unassembled WGS sequence"/>
</dbReference>
<proteinExistence type="predicted"/>
<reference evidence="1" key="2">
    <citation type="submission" date="2025-09" db="UniProtKB">
        <authorList>
            <consortium name="Ensembl"/>
        </authorList>
    </citation>
    <scope>IDENTIFICATION</scope>
</reference>
<evidence type="ECO:0008006" key="3">
    <source>
        <dbReference type="Google" id="ProtNLM"/>
    </source>
</evidence>
<protein>
    <recommendedName>
        <fullName evidence="3">DUF4939 domain-containing protein</fullName>
    </recommendedName>
</protein>
<organism evidence="1 2">
    <name type="scientific">Neolamprologus brichardi</name>
    <name type="common">Fairy cichlid</name>
    <name type="synonym">Lamprologus brichardi</name>
    <dbReference type="NCBI Taxonomy" id="32507"/>
    <lineage>
        <taxon>Eukaryota</taxon>
        <taxon>Metazoa</taxon>
        <taxon>Chordata</taxon>
        <taxon>Craniata</taxon>
        <taxon>Vertebrata</taxon>
        <taxon>Euteleostomi</taxon>
        <taxon>Actinopterygii</taxon>
        <taxon>Neopterygii</taxon>
        <taxon>Teleostei</taxon>
        <taxon>Neoteleostei</taxon>
        <taxon>Acanthomorphata</taxon>
        <taxon>Ovalentaria</taxon>
        <taxon>Cichlomorphae</taxon>
        <taxon>Cichliformes</taxon>
        <taxon>Cichlidae</taxon>
        <taxon>African cichlids</taxon>
        <taxon>Pseudocrenilabrinae</taxon>
        <taxon>Lamprologini</taxon>
        <taxon>Neolamprologus</taxon>
    </lineage>
</organism>
<name>A0A3Q4GUS2_NEOBR</name>
<reference evidence="1" key="1">
    <citation type="submission" date="2025-08" db="UniProtKB">
        <authorList>
            <consortium name="Ensembl"/>
        </authorList>
    </citation>
    <scope>IDENTIFICATION</scope>
</reference>
<sequence>MQSKVSATPPAPSPVHYDRFLPTPKAFTGEIDKCAVFLTQCALQFRQQPQGFSTDGAKIAYIVQLLQDRALTWVQAVSSQCSPAHCALLPGPCFLETPTALRLSSYYQIVTLTWQEDLEFYSICIVVIQN</sequence>
<keyword evidence="2" id="KW-1185">Reference proteome</keyword>
<evidence type="ECO:0000313" key="2">
    <source>
        <dbReference type="Proteomes" id="UP000261580"/>
    </source>
</evidence>
<accession>A0A3Q4GUS2</accession>
<evidence type="ECO:0000313" key="1">
    <source>
        <dbReference type="Ensembl" id="ENSNBRP00000012886.1"/>
    </source>
</evidence>
<dbReference type="AlphaFoldDB" id="A0A3Q4GUS2"/>
<dbReference type="Bgee" id="ENSNBRG00000010029">
    <property type="expression patterns" value="Expressed in testis and 1 other cell type or tissue"/>
</dbReference>
<dbReference type="GeneTree" id="ENSGT01120000272077"/>